<keyword evidence="3" id="KW-1185">Reference proteome</keyword>
<feature type="compositionally biased region" description="Basic and acidic residues" evidence="1">
    <location>
        <begin position="88"/>
        <end position="112"/>
    </location>
</feature>
<feature type="compositionally biased region" description="Low complexity" evidence="1">
    <location>
        <begin position="136"/>
        <end position="150"/>
    </location>
</feature>
<gene>
    <name evidence="2" type="ORF">I5L79_02190</name>
</gene>
<comment type="caution">
    <text evidence="2">The sequence shown here is derived from an EMBL/GenBank/DDBJ whole genome shotgun (WGS) entry which is preliminary data.</text>
</comment>
<proteinExistence type="predicted"/>
<feature type="region of interest" description="Disordered" evidence="1">
    <location>
        <begin position="88"/>
        <end position="213"/>
    </location>
</feature>
<evidence type="ECO:0000313" key="2">
    <source>
        <dbReference type="EMBL" id="MBG8552334.1"/>
    </source>
</evidence>
<feature type="compositionally biased region" description="Polar residues" evidence="1">
    <location>
        <begin position="151"/>
        <end position="160"/>
    </location>
</feature>
<evidence type="ECO:0000256" key="1">
    <source>
        <dbReference type="SAM" id="MobiDB-lite"/>
    </source>
</evidence>
<reference evidence="2 3" key="1">
    <citation type="submission" date="2020-11" db="EMBL/GenBank/DDBJ databases">
        <title>Hymenobacter sp.</title>
        <authorList>
            <person name="Kim M.K."/>
        </authorList>
    </citation>
    <scope>NUCLEOTIDE SEQUENCE [LARGE SCALE GENOMIC DNA]</scope>
    <source>
        <strain evidence="2 3">BT594</strain>
    </source>
</reference>
<feature type="region of interest" description="Disordered" evidence="1">
    <location>
        <begin position="310"/>
        <end position="329"/>
    </location>
</feature>
<accession>A0ABS0KWU0</accession>
<protein>
    <submittedName>
        <fullName evidence="2">DUF1376 domain-containing protein</fullName>
    </submittedName>
</protein>
<evidence type="ECO:0000313" key="3">
    <source>
        <dbReference type="Proteomes" id="UP000601099"/>
    </source>
</evidence>
<name>A0ABS0KWU0_9BACT</name>
<sequence length="329" mass="36070">MKSPAFQWYAADYLADERVTLLSLEAEGAYVRLLSYCWREGSIPANPALLSAMCKYADVKVIKAALALFTKVGAPSGRLIHKRLEEERGKQEAFREKQIENGKRGGRPRKDLGNPNETQTKGLGFFGETQTEPKKTSTTSTSSTTTSSTSEEINTPSSLRSEVVAPAKVEEVEYSSHTKSTGGPEKLPPEDPGASASHTRGARRPKQPKQEPAHFAAFYDAYPRKENRQAAAAAFARLSEADQLEAIASVKAWFARKADWLGPQGEDYRPHPSTWLNNTRWKELTNPTTPSPQAHAIPRSSTYQNPYGAAARLHTPAPDPVAGWGYPGS</sequence>
<dbReference type="Proteomes" id="UP000601099">
    <property type="component" value="Unassembled WGS sequence"/>
</dbReference>
<dbReference type="EMBL" id="JADWYK010000001">
    <property type="protein sequence ID" value="MBG8552334.1"/>
    <property type="molecule type" value="Genomic_DNA"/>
</dbReference>
<feature type="region of interest" description="Disordered" evidence="1">
    <location>
        <begin position="285"/>
        <end position="304"/>
    </location>
</feature>
<organism evidence="2 3">
    <name type="scientific">Hymenobacter guriensis</name>
    <dbReference type="NCBI Taxonomy" id="2793065"/>
    <lineage>
        <taxon>Bacteria</taxon>
        <taxon>Pseudomonadati</taxon>
        <taxon>Bacteroidota</taxon>
        <taxon>Cytophagia</taxon>
        <taxon>Cytophagales</taxon>
        <taxon>Hymenobacteraceae</taxon>
        <taxon>Hymenobacter</taxon>
    </lineage>
</organism>